<reference evidence="1 2" key="1">
    <citation type="submission" date="2020-08" db="EMBL/GenBank/DDBJ databases">
        <title>Sequencing the genomes of 1000 actinobacteria strains.</title>
        <authorList>
            <person name="Klenk H.-P."/>
        </authorList>
    </citation>
    <scope>NUCLEOTIDE SEQUENCE [LARGE SCALE GENOMIC DNA]</scope>
    <source>
        <strain evidence="1 2">DSM 45886</strain>
    </source>
</reference>
<dbReference type="RefSeq" id="WP_184538473.1">
    <property type="nucleotide sequence ID" value="NZ_JACHJW010000001.1"/>
</dbReference>
<accession>A0A7W7SXC5</accession>
<evidence type="ECO:0000313" key="2">
    <source>
        <dbReference type="Proteomes" id="UP000578819"/>
    </source>
</evidence>
<keyword evidence="2" id="KW-1185">Reference proteome</keyword>
<evidence type="ECO:0000313" key="1">
    <source>
        <dbReference type="EMBL" id="MBB4962321.1"/>
    </source>
</evidence>
<evidence type="ECO:0008006" key="3">
    <source>
        <dbReference type="Google" id="ProtNLM"/>
    </source>
</evidence>
<proteinExistence type="predicted"/>
<dbReference type="NCBIfam" id="NF038083">
    <property type="entry name" value="CU044_5270_fam"/>
    <property type="match status" value="1"/>
</dbReference>
<gene>
    <name evidence="1" type="ORF">FHR38_006054</name>
</gene>
<dbReference type="EMBL" id="JACHJW010000001">
    <property type="protein sequence ID" value="MBB4962321.1"/>
    <property type="molecule type" value="Genomic_DNA"/>
</dbReference>
<dbReference type="InterPro" id="IPR047789">
    <property type="entry name" value="CU044_5270-like"/>
</dbReference>
<comment type="caution">
    <text evidence="1">The sequence shown here is derived from an EMBL/GenBank/DDBJ whole genome shotgun (WGS) entry which is preliminary data.</text>
</comment>
<dbReference type="Proteomes" id="UP000578819">
    <property type="component" value="Unassembled WGS sequence"/>
</dbReference>
<dbReference type="AlphaFoldDB" id="A0A7W7SXC5"/>
<sequence>MSEPTAPRVPAMPAVRRQALRHHLMNEIDRPARRPRRMLILAPAAGVLAVVVAAGAIAQPWAPDSSPLIVTVEQGDHSGAMLLLNRMAAAADRSGPSSGEGKYIYIRSRGAFAELGDGPARLQPVYEREIWIPRYERGDGLLRQPFFDIPIIGVIPERETLTNVTPNAELVNLPSDPDALLAKLYRERDERGRGTSRDGGAFDAIGDILRESLVPPQTSAALYRAAAKIPGVEVVRGVTDAVGRRGIAVAHTDRSRRNEWIFDEQTYEYLGERSYLVAATADGPAGTVLGTTAVLQRAVVSKLGQRPER</sequence>
<name>A0A7W7SXC5_9ACTN</name>
<organism evidence="1 2">
    <name type="scientific">Micromonospora polyrhachis</name>
    <dbReference type="NCBI Taxonomy" id="1282883"/>
    <lineage>
        <taxon>Bacteria</taxon>
        <taxon>Bacillati</taxon>
        <taxon>Actinomycetota</taxon>
        <taxon>Actinomycetes</taxon>
        <taxon>Micromonosporales</taxon>
        <taxon>Micromonosporaceae</taxon>
        <taxon>Micromonospora</taxon>
    </lineage>
</organism>
<protein>
    <recommendedName>
        <fullName evidence="3">CU044_5270 family protein</fullName>
    </recommendedName>
</protein>